<dbReference type="Proteomes" id="UP000068447">
    <property type="component" value="Chromosome"/>
</dbReference>
<proteinExistence type="predicted"/>
<dbReference type="OrthoDB" id="6299032at2"/>
<reference evidence="1 2" key="1">
    <citation type="submission" date="2015-12" db="EMBL/GenBank/DDBJ databases">
        <title>Complete genome of Lacimicrobium alkaliphilum KCTC 32984.</title>
        <authorList>
            <person name="Kim S.-G."/>
            <person name="Lee Y.-J."/>
        </authorList>
    </citation>
    <scope>NUCLEOTIDE SEQUENCE [LARGE SCALE GENOMIC DNA]</scope>
    <source>
        <strain evidence="1 2">YelD216</strain>
    </source>
</reference>
<gene>
    <name evidence="1" type="ORF">AT746_01195</name>
</gene>
<evidence type="ECO:0008006" key="3">
    <source>
        <dbReference type="Google" id="ProtNLM"/>
    </source>
</evidence>
<evidence type="ECO:0000313" key="1">
    <source>
        <dbReference type="EMBL" id="ALS97029.1"/>
    </source>
</evidence>
<keyword evidence="2" id="KW-1185">Reference proteome</keyword>
<dbReference type="AlphaFoldDB" id="A0A0U3B5T7"/>
<organism evidence="1 2">
    <name type="scientific">Lacimicrobium alkaliphilum</name>
    <dbReference type="NCBI Taxonomy" id="1526571"/>
    <lineage>
        <taxon>Bacteria</taxon>
        <taxon>Pseudomonadati</taxon>
        <taxon>Pseudomonadota</taxon>
        <taxon>Gammaproteobacteria</taxon>
        <taxon>Alteromonadales</taxon>
        <taxon>Alteromonadaceae</taxon>
        <taxon>Lacimicrobium</taxon>
    </lineage>
</organism>
<accession>A0A0U3B5T7</accession>
<dbReference type="KEGG" id="lal:AT746_01195"/>
<dbReference type="EMBL" id="CP013650">
    <property type="protein sequence ID" value="ALS97029.1"/>
    <property type="molecule type" value="Genomic_DNA"/>
</dbReference>
<evidence type="ECO:0000313" key="2">
    <source>
        <dbReference type="Proteomes" id="UP000068447"/>
    </source>
</evidence>
<dbReference type="RefSeq" id="WP_062475292.1">
    <property type="nucleotide sequence ID" value="NZ_CP013650.1"/>
</dbReference>
<protein>
    <recommendedName>
        <fullName evidence="3">Sel1 repeat family protein</fullName>
    </recommendedName>
</protein>
<sequence length="380" mass="42956">MPSNKKHSCGRPPVAVLFFQSNVAICFLVPVLLLLCTKAFADDIDRANEALTYIETNLTGDSYIEPLDITALEQHLGALSLVLENYQLDGDDGRLVRYNRIQAIEWLNFHRLHTDKIVDIAQVEMAIRDTNILVQQIPYREASSLQYGAGLMAMHLLESTDMAYEFWRECAGLQHAGCMNILASGHFTGENGIPVDFEQAVLWHQGVYNTGTDFRCAGFYSANQLAQLSFHFPQYDTGGTWQEWSEKSDALMKQVRERAGEQVHCLRWNQDTIIAVMNFATEGELDHQRLDEALSMIEDKALFEATLMLKNGADLSQAPNVLDAIEYDFERCYIALQLTLFAKYSGLLQQKAMLEDYLRSTGQCTWGSALIDKLQTAGRW</sequence>
<name>A0A0U3B5T7_9ALTE</name>